<dbReference type="GO" id="GO:0004818">
    <property type="term" value="F:glutamate-tRNA ligase activity"/>
    <property type="evidence" value="ECO:0007669"/>
    <property type="project" value="TreeGrafter"/>
</dbReference>
<dbReference type="GO" id="GO:0006424">
    <property type="term" value="P:glutamyl-tRNA aminoacylation"/>
    <property type="evidence" value="ECO:0007669"/>
    <property type="project" value="TreeGrafter"/>
</dbReference>
<evidence type="ECO:0000256" key="7">
    <source>
        <dbReference type="RuleBase" id="RU363037"/>
    </source>
</evidence>
<feature type="domain" description="Glutamyl/glutaminyl-tRNA synthetase class Ib catalytic" evidence="9">
    <location>
        <begin position="115"/>
        <end position="429"/>
    </location>
</feature>
<keyword evidence="4 7" id="KW-0067">ATP-binding</keyword>
<feature type="compositionally biased region" description="Polar residues" evidence="8">
    <location>
        <begin position="729"/>
        <end position="740"/>
    </location>
</feature>
<dbReference type="Pfam" id="PF03950">
    <property type="entry name" value="tRNA-synt_1c_C"/>
    <property type="match status" value="1"/>
</dbReference>
<dbReference type="PANTHER" id="PTHR43097:SF5">
    <property type="entry name" value="GLUTAMATE--TRNA LIGASE"/>
    <property type="match status" value="1"/>
</dbReference>
<dbReference type="AlphaFoldDB" id="A0A835YK55"/>
<keyword evidence="13" id="KW-1185">Reference proteome</keyword>
<dbReference type="GO" id="GO:0017102">
    <property type="term" value="C:methionyl glutamyl tRNA synthetase complex"/>
    <property type="evidence" value="ECO:0007669"/>
    <property type="project" value="TreeGrafter"/>
</dbReference>
<feature type="region of interest" description="Disordered" evidence="8">
    <location>
        <begin position="1"/>
        <end position="32"/>
    </location>
</feature>
<feature type="domain" description="Glutamyl/glutaminyl-tRNA synthetase class Ib anti-codon binding" evidence="10">
    <location>
        <begin position="553"/>
        <end position="597"/>
    </location>
</feature>
<feature type="domain" description="tRNA synthetases class I (E and Q) anti-codon binding" evidence="11">
    <location>
        <begin position="668"/>
        <end position="698"/>
    </location>
</feature>
<comment type="caution">
    <text evidence="12">The sequence shown here is derived from an EMBL/GenBank/DDBJ whole genome shotgun (WGS) entry which is preliminary data.</text>
</comment>
<dbReference type="GO" id="GO:0005524">
    <property type="term" value="F:ATP binding"/>
    <property type="evidence" value="ECO:0007669"/>
    <property type="project" value="UniProtKB-KW"/>
</dbReference>
<dbReference type="GO" id="GO:0005829">
    <property type="term" value="C:cytosol"/>
    <property type="evidence" value="ECO:0007669"/>
    <property type="project" value="TreeGrafter"/>
</dbReference>
<evidence type="ECO:0000256" key="4">
    <source>
        <dbReference type="ARBA" id="ARBA00022840"/>
    </source>
</evidence>
<evidence type="ECO:0000256" key="8">
    <source>
        <dbReference type="SAM" id="MobiDB-lite"/>
    </source>
</evidence>
<dbReference type="Gene3D" id="3.40.50.620">
    <property type="entry name" value="HUPs"/>
    <property type="match status" value="1"/>
</dbReference>
<evidence type="ECO:0000313" key="12">
    <source>
        <dbReference type="EMBL" id="KAG5175327.1"/>
    </source>
</evidence>
<protein>
    <submittedName>
        <fullName evidence="12">tRNA synthetases class I, catalytic domain-containing protein</fullName>
    </submittedName>
</protein>
<keyword evidence="1" id="KW-0963">Cytoplasm</keyword>
<dbReference type="InterPro" id="IPR011035">
    <property type="entry name" value="Ribosomal_bL25/Gln-tRNA_synth"/>
</dbReference>
<evidence type="ECO:0000256" key="3">
    <source>
        <dbReference type="ARBA" id="ARBA00022741"/>
    </source>
</evidence>
<name>A0A835YK55_9STRA</name>
<dbReference type="SUPFAM" id="SSF50715">
    <property type="entry name" value="Ribosomal protein L25-like"/>
    <property type="match status" value="1"/>
</dbReference>
<comment type="similarity">
    <text evidence="7">Belongs to the class-I aminoacyl-tRNA synthetase family.</text>
</comment>
<keyword evidence="2 7" id="KW-0436">Ligase</keyword>
<evidence type="ECO:0000259" key="10">
    <source>
        <dbReference type="Pfam" id="PF03950"/>
    </source>
</evidence>
<dbReference type="Pfam" id="PF20974">
    <property type="entry name" value="tRNA-synt_1c_C2"/>
    <property type="match status" value="1"/>
</dbReference>
<evidence type="ECO:0000256" key="2">
    <source>
        <dbReference type="ARBA" id="ARBA00022598"/>
    </source>
</evidence>
<evidence type="ECO:0000256" key="1">
    <source>
        <dbReference type="ARBA" id="ARBA00022490"/>
    </source>
</evidence>
<dbReference type="InterPro" id="IPR050132">
    <property type="entry name" value="Gln/Glu-tRNA_Ligase"/>
</dbReference>
<keyword evidence="5 7" id="KW-0648">Protein biosynthesis</keyword>
<dbReference type="Proteomes" id="UP000664859">
    <property type="component" value="Unassembled WGS sequence"/>
</dbReference>
<dbReference type="InterPro" id="IPR049437">
    <property type="entry name" value="tRNA-synt_1c_C2"/>
</dbReference>
<evidence type="ECO:0000256" key="6">
    <source>
        <dbReference type="ARBA" id="ARBA00023146"/>
    </source>
</evidence>
<dbReference type="SUPFAM" id="SSF52374">
    <property type="entry name" value="Nucleotidylyl transferase"/>
    <property type="match status" value="1"/>
</dbReference>
<evidence type="ECO:0000313" key="13">
    <source>
        <dbReference type="Proteomes" id="UP000664859"/>
    </source>
</evidence>
<dbReference type="Pfam" id="PF00749">
    <property type="entry name" value="tRNA-synt_1c"/>
    <property type="match status" value="1"/>
</dbReference>
<evidence type="ECO:0000259" key="9">
    <source>
        <dbReference type="Pfam" id="PF00749"/>
    </source>
</evidence>
<accession>A0A835YK55</accession>
<dbReference type="EMBL" id="JAFCMP010000551">
    <property type="protein sequence ID" value="KAG5175327.1"/>
    <property type="molecule type" value="Genomic_DNA"/>
</dbReference>
<sequence length="740" mass="80131">MCVMWTSEGDRQAAQLKANPGPPRASPPGQQQLVQSHHQTQQLLQGQLQLQLHQQQLQQLQQYEQQDQQPRPASAAHAPAGDITPPGAAESTEEATAVYPRLRGASSGSFTTVFHASPTSLLDLTQVKRVVDCAYYADVYQGKLLVRLNDAGDPASLSAHFDAAILQDLQSLGVTPDAVSRCSDYFVKCEQMAERLIMLGRAYVDVSCDKPLMTSADVFDASDTGLSCKDRPPEESLHLFRLLCADPIIYTSGRSQYHYRTGTNFAAYPSCAFAAPIVYVLEGAYPTCAFAAPIVVTLEGAYPTCAFAAPIVDMLEGVTHALLGPDDDEEFYTWVQRSLGTHSSVSTCKFGRIELFEGSAAVTARARALMDSPAAIGLDDPRLPTLRGLLRGGMSALPLREALLSLGASRRTLAVKLDALWAANRRFLEPLAPRYMAVRCKGCVRMSVAHRPRGADALAVAVHPRHAALGTRTLHTADRVLLDAQLSVVLSDALAVAVHPRNAALGTRTLHTADRVLLDAQRSARARCTPPTASFLMLRHACVVVLAERCDAVHPHNAALGTRTLHTTGRVLLNAQDAEHIEEGEEVTLLRWTSVLVIGARRAAASGRGACALESEYLPVFKFLKKKRAVTWLAERPDLVPLRLVQFPPLLPHRGRGGGGGAAWQPPQVTDAVGDPALAGLKAGALIQLERLGFFRVDSPYVSPRQPMVLFKVPDGKSRSRHSALSVHTPRSQAPRTPHF</sequence>
<gene>
    <name evidence="12" type="ORF">JKP88DRAFT_283643</name>
</gene>
<evidence type="ECO:0000259" key="11">
    <source>
        <dbReference type="Pfam" id="PF20974"/>
    </source>
</evidence>
<keyword evidence="3 7" id="KW-0547">Nucleotide-binding</keyword>
<reference evidence="12" key="1">
    <citation type="submission" date="2021-02" db="EMBL/GenBank/DDBJ databases">
        <title>First Annotated Genome of the Yellow-green Alga Tribonema minus.</title>
        <authorList>
            <person name="Mahan K.M."/>
        </authorList>
    </citation>
    <scope>NUCLEOTIDE SEQUENCE</scope>
    <source>
        <strain evidence="12">UTEX B ZZ1240</strain>
    </source>
</reference>
<dbReference type="InterPro" id="IPR014729">
    <property type="entry name" value="Rossmann-like_a/b/a_fold"/>
</dbReference>
<evidence type="ECO:0000256" key="5">
    <source>
        <dbReference type="ARBA" id="ARBA00022917"/>
    </source>
</evidence>
<dbReference type="InterPro" id="IPR020058">
    <property type="entry name" value="Glu/Gln-tRNA-synth_Ib_cat-dom"/>
</dbReference>
<dbReference type="InterPro" id="IPR020059">
    <property type="entry name" value="Glu/Gln-tRNA-synth_Ib_codon-bd"/>
</dbReference>
<organism evidence="12 13">
    <name type="scientific">Tribonema minus</name>
    <dbReference type="NCBI Taxonomy" id="303371"/>
    <lineage>
        <taxon>Eukaryota</taxon>
        <taxon>Sar</taxon>
        <taxon>Stramenopiles</taxon>
        <taxon>Ochrophyta</taxon>
        <taxon>PX clade</taxon>
        <taxon>Xanthophyceae</taxon>
        <taxon>Tribonematales</taxon>
        <taxon>Tribonemataceae</taxon>
        <taxon>Tribonema</taxon>
    </lineage>
</organism>
<feature type="region of interest" description="Disordered" evidence="8">
    <location>
        <begin position="720"/>
        <end position="740"/>
    </location>
</feature>
<proteinExistence type="inferred from homology"/>
<dbReference type="PANTHER" id="PTHR43097">
    <property type="entry name" value="GLUTAMINE-TRNA LIGASE"/>
    <property type="match status" value="1"/>
</dbReference>
<keyword evidence="6 7" id="KW-0030">Aminoacyl-tRNA synthetase</keyword>
<dbReference type="OrthoDB" id="10250478at2759"/>
<feature type="region of interest" description="Disordered" evidence="8">
    <location>
        <begin position="61"/>
        <end position="95"/>
    </location>
</feature>